<name>A0ABQ4Y250_9ASTR</name>
<evidence type="ECO:0000313" key="4">
    <source>
        <dbReference type="Proteomes" id="UP001151760"/>
    </source>
</evidence>
<reference evidence="3" key="2">
    <citation type="submission" date="2022-01" db="EMBL/GenBank/DDBJ databases">
        <authorList>
            <person name="Yamashiro T."/>
            <person name="Shiraishi A."/>
            <person name="Satake H."/>
            <person name="Nakayama K."/>
        </authorList>
    </citation>
    <scope>NUCLEOTIDE SEQUENCE</scope>
</reference>
<reference evidence="3" key="1">
    <citation type="journal article" date="2022" name="Int. J. Mol. Sci.">
        <title>Draft Genome of Tanacetum Coccineum: Genomic Comparison of Closely Related Tanacetum-Family Plants.</title>
        <authorList>
            <person name="Yamashiro T."/>
            <person name="Shiraishi A."/>
            <person name="Nakayama K."/>
            <person name="Satake H."/>
        </authorList>
    </citation>
    <scope>NUCLEOTIDE SEQUENCE</scope>
</reference>
<organism evidence="3 4">
    <name type="scientific">Tanacetum coccineum</name>
    <dbReference type="NCBI Taxonomy" id="301880"/>
    <lineage>
        <taxon>Eukaryota</taxon>
        <taxon>Viridiplantae</taxon>
        <taxon>Streptophyta</taxon>
        <taxon>Embryophyta</taxon>
        <taxon>Tracheophyta</taxon>
        <taxon>Spermatophyta</taxon>
        <taxon>Magnoliopsida</taxon>
        <taxon>eudicotyledons</taxon>
        <taxon>Gunneridae</taxon>
        <taxon>Pentapetalae</taxon>
        <taxon>asterids</taxon>
        <taxon>campanulids</taxon>
        <taxon>Asterales</taxon>
        <taxon>Asteraceae</taxon>
        <taxon>Asteroideae</taxon>
        <taxon>Anthemideae</taxon>
        <taxon>Anthemidinae</taxon>
        <taxon>Tanacetum</taxon>
    </lineage>
</organism>
<evidence type="ECO:0000256" key="1">
    <source>
        <dbReference type="SAM" id="Coils"/>
    </source>
</evidence>
<keyword evidence="4" id="KW-1185">Reference proteome</keyword>
<dbReference type="Proteomes" id="UP001151760">
    <property type="component" value="Unassembled WGS sequence"/>
</dbReference>
<evidence type="ECO:0000313" key="3">
    <source>
        <dbReference type="EMBL" id="GJS71462.1"/>
    </source>
</evidence>
<feature type="coiled-coil region" evidence="1">
    <location>
        <begin position="177"/>
        <end position="204"/>
    </location>
</feature>
<accession>A0ABQ4Y250</accession>
<evidence type="ECO:0000256" key="2">
    <source>
        <dbReference type="SAM" id="MobiDB-lite"/>
    </source>
</evidence>
<dbReference type="EMBL" id="BQNB010010008">
    <property type="protein sequence ID" value="GJS71462.1"/>
    <property type="molecule type" value="Genomic_DNA"/>
</dbReference>
<keyword evidence="1" id="KW-0175">Coiled coil</keyword>
<proteinExistence type="predicted"/>
<gene>
    <name evidence="3" type="ORF">Tco_0704303</name>
</gene>
<protein>
    <submittedName>
        <fullName evidence="3">Uncharacterized protein</fullName>
    </submittedName>
</protein>
<feature type="region of interest" description="Disordered" evidence="2">
    <location>
        <begin position="92"/>
        <end position="116"/>
    </location>
</feature>
<comment type="caution">
    <text evidence="3">The sequence shown here is derived from an EMBL/GenBank/DDBJ whole genome shotgun (WGS) entry which is preliminary data.</text>
</comment>
<sequence length="305" mass="34339">MKEREKPRPRKGIGKDIQIVKDSLLYYVTQLDKGDVNLQELVNLMKDMVFLLDSAKVFEKAKAEGEKVSLKEDMEIKFAEEANVVEEAKAAEKAKANAQGEPQPINTTSKPKNAEEAKFTHSMFKTTSSEFSLSPLRDESKGKGIATKENPLKDLIPLMDEGGSAPKMPNLNQLIIAKERSAQIQAQAQRLAEYEAKRAKMLEEYSHYINHRVDQLPITKISYKINNSTKEAYMRITRNNDPLNLTLNTQAEKLDVPPPPQLTAAGLSVAEKKRKRTSKIIKEVFVSENIVVDGMHRNLVPPLRV</sequence>